<dbReference type="GeneID" id="70360012"/>
<dbReference type="KEGG" id="nid:NPIRD3C_2023"/>
<dbReference type="PATRIC" id="fig|1582439.9.peg.2092"/>
<proteinExistence type="predicted"/>
<accession>A0A0C5BTZ8</accession>
<keyword evidence="1" id="KW-0812">Transmembrane</keyword>
<evidence type="ECO:0000256" key="1">
    <source>
        <dbReference type="SAM" id="Phobius"/>
    </source>
</evidence>
<keyword evidence="1" id="KW-0472">Membrane</keyword>
<keyword evidence="1" id="KW-1133">Transmembrane helix</keyword>
<reference evidence="2 3" key="2">
    <citation type="journal article" date="2016" name="ISME J.">
        <title>Physiological and genomic characterization of two novel marine thaumarchaeal strains indicates niche differentiation.</title>
        <authorList>
            <person name="Bayer B."/>
            <person name="Vojvoda J."/>
            <person name="Offre P."/>
            <person name="Alves R.J."/>
            <person name="Elisabeth N.H."/>
            <person name="Garcia J.A."/>
            <person name="Volland J.M."/>
            <person name="Srivastava A."/>
            <person name="Schleper C."/>
            <person name="Herndl G.J."/>
        </authorList>
    </citation>
    <scope>NUCLEOTIDE SEQUENCE [LARGE SCALE GENOMIC DNA]</scope>
    <source>
        <strain evidence="2 3">D3C</strain>
    </source>
</reference>
<dbReference type="HOGENOM" id="CLU_2299215_0_0_2"/>
<reference evidence="3" key="1">
    <citation type="submission" date="2015-02" db="EMBL/GenBank/DDBJ databases">
        <title>Characterization of two novel Thaumarchaeota isolated from the Northern Adriatic Sea.</title>
        <authorList>
            <person name="Bayer B."/>
            <person name="Vojvoda J."/>
            <person name="Offre P."/>
            <person name="Srivastava A."/>
            <person name="Elisabeth N."/>
            <person name="Garcia J.A.L."/>
            <person name="Schleper C."/>
            <person name="Herndl G.J."/>
        </authorList>
    </citation>
    <scope>NUCLEOTIDE SEQUENCE [LARGE SCALE GENOMIC DNA]</scope>
    <source>
        <strain evidence="3">D3C</strain>
    </source>
</reference>
<gene>
    <name evidence="2" type="ORF">NPIRD3C_2023</name>
</gene>
<protein>
    <submittedName>
        <fullName evidence="2">Uncharacterized protein</fullName>
    </submittedName>
</protein>
<feature type="transmembrane region" description="Helical" evidence="1">
    <location>
        <begin position="23"/>
        <end position="46"/>
    </location>
</feature>
<sequence length="106" mass="11391">MAHKQYMSAIPNKKMKKSNSKSIITIAAVLAGIGLALLAYLMFYVAPDENIELVKIIAITDNGCIAETLDGYAVNIGNCQGKSGDYVNALVDQKLKERAALMNPTS</sequence>
<keyword evidence="3" id="KW-1185">Reference proteome</keyword>
<dbReference type="Proteomes" id="UP000032027">
    <property type="component" value="Chromosome"/>
</dbReference>
<reference evidence="2 3" key="3">
    <citation type="journal article" date="2019" name="Int. J. Syst. Evol. Microbiol.">
        <title>Nitrosopumilus adriaticus sp. nov. and Nitrosopumilus piranensis sp. nov., two ammonia-oxidizing archaea from the Adriatic Sea and members of the class Nitrososphaeria.</title>
        <authorList>
            <person name="Bayer B."/>
            <person name="Vojvoda J."/>
            <person name="Reinthaler T."/>
            <person name="Reyes C."/>
            <person name="Pinto M."/>
            <person name="Herndl G.J."/>
        </authorList>
    </citation>
    <scope>NUCLEOTIDE SEQUENCE [LARGE SCALE GENOMIC DNA]</scope>
    <source>
        <strain evidence="2 3">D3C</strain>
    </source>
</reference>
<name>A0A0C5BTZ8_9ARCH</name>
<evidence type="ECO:0000313" key="2">
    <source>
        <dbReference type="EMBL" id="AJM93233.1"/>
    </source>
</evidence>
<dbReference type="EMBL" id="CP010868">
    <property type="protein sequence ID" value="AJM93233.1"/>
    <property type="molecule type" value="Genomic_DNA"/>
</dbReference>
<organism evidence="2 3">
    <name type="scientific">Nitrosopumilus piranensis</name>
    <dbReference type="NCBI Taxonomy" id="1582439"/>
    <lineage>
        <taxon>Archaea</taxon>
        <taxon>Nitrososphaerota</taxon>
        <taxon>Nitrososphaeria</taxon>
        <taxon>Nitrosopumilales</taxon>
        <taxon>Nitrosopumilaceae</taxon>
        <taxon>Nitrosopumilus</taxon>
    </lineage>
</organism>
<dbReference type="RefSeq" id="WP_237087662.1">
    <property type="nucleotide sequence ID" value="NZ_CP010868.1"/>
</dbReference>
<dbReference type="AlphaFoldDB" id="A0A0C5BTZ8"/>
<evidence type="ECO:0000313" key="3">
    <source>
        <dbReference type="Proteomes" id="UP000032027"/>
    </source>
</evidence>